<keyword evidence="3 6" id="KW-0812">Transmembrane</keyword>
<evidence type="ECO:0000256" key="2">
    <source>
        <dbReference type="ARBA" id="ARBA00009765"/>
    </source>
</evidence>
<dbReference type="EMBL" id="BCMF01000006">
    <property type="protein sequence ID" value="GAW99536.1"/>
    <property type="molecule type" value="Genomic_DNA"/>
</dbReference>
<dbReference type="GO" id="GO:0046873">
    <property type="term" value="F:metal ion transmembrane transporter activity"/>
    <property type="evidence" value="ECO:0007669"/>
    <property type="project" value="InterPro"/>
</dbReference>
<proteinExistence type="inferred from homology"/>
<dbReference type="InterPro" id="IPR045863">
    <property type="entry name" value="CorA_TM1_TM2"/>
</dbReference>
<evidence type="ECO:0000313" key="7">
    <source>
        <dbReference type="EMBL" id="GAW99536.1"/>
    </source>
</evidence>
<dbReference type="Proteomes" id="UP000198374">
    <property type="component" value="Unassembled WGS sequence"/>
</dbReference>
<feature type="transmembrane region" description="Helical" evidence="6">
    <location>
        <begin position="277"/>
        <end position="297"/>
    </location>
</feature>
<comment type="caution">
    <text evidence="7">The sequence shown here is derived from an EMBL/GenBank/DDBJ whole genome shotgun (WGS) entry which is preliminary data.</text>
</comment>
<dbReference type="PANTHER" id="PTHR47891:SF1">
    <property type="entry name" value="CORA-MAGNESIUM AND COBALT TRANSPORTER"/>
    <property type="match status" value="1"/>
</dbReference>
<dbReference type="Gene3D" id="1.20.58.340">
    <property type="entry name" value="Magnesium transport protein CorA, transmembrane region"/>
    <property type="match status" value="2"/>
</dbReference>
<dbReference type="InterPro" id="IPR045861">
    <property type="entry name" value="CorA_cytoplasmic_dom"/>
</dbReference>
<dbReference type="Gene3D" id="3.30.460.20">
    <property type="entry name" value="CorA soluble domain-like"/>
    <property type="match status" value="1"/>
</dbReference>
<evidence type="ECO:0000256" key="5">
    <source>
        <dbReference type="ARBA" id="ARBA00023136"/>
    </source>
</evidence>
<keyword evidence="8" id="KW-1185">Reference proteome</keyword>
<comment type="similarity">
    <text evidence="2">Belongs to the CorA metal ion transporter (MIT) (TC 1.A.35) family.</text>
</comment>
<dbReference type="SUPFAM" id="SSF144083">
    <property type="entry name" value="Magnesium transport protein CorA, transmembrane region"/>
    <property type="match status" value="1"/>
</dbReference>
<dbReference type="GO" id="GO:0016020">
    <property type="term" value="C:membrane"/>
    <property type="evidence" value="ECO:0007669"/>
    <property type="project" value="UniProtKB-SubCell"/>
</dbReference>
<dbReference type="RefSeq" id="WP_089109326.1">
    <property type="nucleotide sequence ID" value="NZ_BCMF01000006.1"/>
</dbReference>
<keyword evidence="4 6" id="KW-1133">Transmembrane helix</keyword>
<feature type="transmembrane region" description="Helical" evidence="6">
    <location>
        <begin position="246"/>
        <end position="265"/>
    </location>
</feature>
<keyword evidence="5 6" id="KW-0472">Membrane</keyword>
<evidence type="ECO:0000256" key="4">
    <source>
        <dbReference type="ARBA" id="ARBA00022989"/>
    </source>
</evidence>
<dbReference type="AlphaFoldDB" id="A0A1Z5ICH7"/>
<dbReference type="InterPro" id="IPR047199">
    <property type="entry name" value="CorA-like"/>
</dbReference>
<accession>A0A1Z5ICH7</accession>
<reference evidence="7 8" key="1">
    <citation type="submission" date="2015-11" db="EMBL/GenBank/DDBJ databases">
        <title>Draft genome sequences of new species of the genus Lactobacillus isolated from orchardgrass silage.</title>
        <authorList>
            <person name="Tohno M."/>
            <person name="Tanizawa Y."/>
            <person name="Arita M."/>
        </authorList>
    </citation>
    <scope>NUCLEOTIDE SEQUENCE [LARGE SCALE GENOMIC DNA]</scope>
    <source>
        <strain evidence="7 8">IWT30</strain>
    </source>
</reference>
<organism evidence="7 8">
    <name type="scientific">Secundilactobacillus mixtipabuli</name>
    <dbReference type="NCBI Taxonomy" id="1435342"/>
    <lineage>
        <taxon>Bacteria</taxon>
        <taxon>Bacillati</taxon>
        <taxon>Bacillota</taxon>
        <taxon>Bacilli</taxon>
        <taxon>Lactobacillales</taxon>
        <taxon>Lactobacillaceae</taxon>
        <taxon>Secundilactobacillus</taxon>
    </lineage>
</organism>
<dbReference type="Pfam" id="PF01544">
    <property type="entry name" value="CorA"/>
    <property type="match status" value="1"/>
</dbReference>
<evidence type="ECO:0000256" key="6">
    <source>
        <dbReference type="SAM" id="Phobius"/>
    </source>
</evidence>
<evidence type="ECO:0000256" key="1">
    <source>
        <dbReference type="ARBA" id="ARBA00004141"/>
    </source>
</evidence>
<comment type="subcellular location">
    <subcellularLocation>
        <location evidence="1">Membrane</location>
        <topology evidence="1">Multi-pass membrane protein</topology>
    </subcellularLocation>
</comment>
<evidence type="ECO:0000313" key="8">
    <source>
        <dbReference type="Proteomes" id="UP000198374"/>
    </source>
</evidence>
<dbReference type="InterPro" id="IPR002523">
    <property type="entry name" value="MgTranspt_CorA/ZnTranspt_ZntB"/>
</dbReference>
<protein>
    <submittedName>
        <fullName evidence="7">Magnesium and cobalt transporter</fullName>
    </submittedName>
</protein>
<name>A0A1Z5ICH7_9LACO</name>
<gene>
    <name evidence="7" type="primary">corA_2</name>
    <name evidence="7" type="ORF">IWT30_01506</name>
</gene>
<evidence type="ECO:0000256" key="3">
    <source>
        <dbReference type="ARBA" id="ARBA00022692"/>
    </source>
</evidence>
<sequence length="303" mass="34568">MIKPTKQLNGFDWVETTALTADEQQTLMAEYGITDDIITYVTDKDETANYVYDPANNQQLMIVLVPYQLKNTQAPRYITRPVGFLIHQGVLFTFNESRLNFVDAAFQKTAADPDITTTSAFILESMFDLVDSYIPIVKFVTKQRNQLDKMLNKDAKNTNLVALSYLGQTLTFFNSGVESNNDLFTRIPRTYFGVNNSSIENDLLEDVSIESDQVQHMIENEEQVVNRITDTFDSIINNNLNDTMKFLTIWSLTMAVPTIVTGFFGMNVKLPLESFNLAWIMVIVLSIGLIAWLLLVFKMHHRL</sequence>
<dbReference type="OrthoDB" id="9803416at2"/>
<dbReference type="SUPFAM" id="SSF143865">
    <property type="entry name" value="CorA soluble domain-like"/>
    <property type="match status" value="1"/>
</dbReference>
<dbReference type="CDD" id="cd12827">
    <property type="entry name" value="EcCorA_ZntB-like_u2"/>
    <property type="match status" value="1"/>
</dbReference>
<dbReference type="PANTHER" id="PTHR47891">
    <property type="entry name" value="TRANSPORTER-RELATED"/>
    <property type="match status" value="1"/>
</dbReference>